<comment type="subunit">
    <text evidence="9">Homodimer.</text>
</comment>
<dbReference type="SUPFAM" id="SSF54631">
    <property type="entry name" value="CBS-domain pair"/>
    <property type="match status" value="1"/>
</dbReference>
<dbReference type="InterPro" id="IPR006669">
    <property type="entry name" value="MgtE_transporter"/>
</dbReference>
<dbReference type="NCBIfam" id="TIGR00400">
    <property type="entry name" value="mgtE"/>
    <property type="match status" value="1"/>
</dbReference>
<dbReference type="SMART" id="SM00116">
    <property type="entry name" value="CBS"/>
    <property type="match status" value="2"/>
</dbReference>
<dbReference type="CDD" id="cd04606">
    <property type="entry name" value="CBS_pair_Mg_transporter"/>
    <property type="match status" value="1"/>
</dbReference>
<dbReference type="Pfam" id="PF03448">
    <property type="entry name" value="MgtE_N"/>
    <property type="match status" value="1"/>
</dbReference>
<evidence type="ECO:0000313" key="11">
    <source>
        <dbReference type="EMBL" id="ADB17706.1"/>
    </source>
</evidence>
<keyword evidence="5 9" id="KW-0460">Magnesium</keyword>
<dbReference type="Pfam" id="PF00571">
    <property type="entry name" value="CBS"/>
    <property type="match status" value="2"/>
</dbReference>
<organism evidence="11 12">
    <name type="scientific">Pirellula staleyi (strain ATCC 27377 / DSM 6068 / ICPB 4128)</name>
    <name type="common">Pirella staleyi</name>
    <dbReference type="NCBI Taxonomy" id="530564"/>
    <lineage>
        <taxon>Bacteria</taxon>
        <taxon>Pseudomonadati</taxon>
        <taxon>Planctomycetota</taxon>
        <taxon>Planctomycetia</taxon>
        <taxon>Pirellulales</taxon>
        <taxon>Pirellulaceae</taxon>
        <taxon>Pirellula</taxon>
    </lineage>
</organism>
<dbReference type="HOGENOM" id="CLU_037408_2_2_0"/>
<reference evidence="11 12" key="1">
    <citation type="journal article" date="2009" name="Stand. Genomic Sci.">
        <title>Complete genome sequence of Pirellula staleyi type strain (ATCC 27377).</title>
        <authorList>
            <person name="Clum A."/>
            <person name="Tindall B.J."/>
            <person name="Sikorski J."/>
            <person name="Ivanova N."/>
            <person name="Mavrommatis K."/>
            <person name="Lucas S."/>
            <person name="Glavina del Rio T."/>
            <person name="Nolan M."/>
            <person name="Chen F."/>
            <person name="Tice H."/>
            <person name="Pitluck S."/>
            <person name="Cheng J.F."/>
            <person name="Chertkov O."/>
            <person name="Brettin T."/>
            <person name="Han C."/>
            <person name="Detter J.C."/>
            <person name="Kuske C."/>
            <person name="Bruce D."/>
            <person name="Goodwin L."/>
            <person name="Ovchinikova G."/>
            <person name="Pati A."/>
            <person name="Mikhailova N."/>
            <person name="Chen A."/>
            <person name="Palaniappan K."/>
            <person name="Land M."/>
            <person name="Hauser L."/>
            <person name="Chang Y.J."/>
            <person name="Jeffries C.D."/>
            <person name="Chain P."/>
            <person name="Rohde M."/>
            <person name="Goker M."/>
            <person name="Bristow J."/>
            <person name="Eisen J.A."/>
            <person name="Markowitz V."/>
            <person name="Hugenholtz P."/>
            <person name="Kyrpides N.C."/>
            <person name="Klenk H.P."/>
            <person name="Lapidus A."/>
        </authorList>
    </citation>
    <scope>NUCLEOTIDE SEQUENCE [LARGE SCALE GENOMIC DNA]</scope>
    <source>
        <strain evidence="12">ATCC 27377 / DSM 6068 / ICPB 4128</strain>
    </source>
</reference>
<feature type="transmembrane region" description="Helical" evidence="9">
    <location>
        <begin position="364"/>
        <end position="384"/>
    </location>
</feature>
<dbReference type="InterPro" id="IPR000644">
    <property type="entry name" value="CBS_dom"/>
</dbReference>
<evidence type="ECO:0000256" key="8">
    <source>
        <dbReference type="PROSITE-ProRule" id="PRU00703"/>
    </source>
</evidence>
<dbReference type="PANTHER" id="PTHR43773:SF1">
    <property type="entry name" value="MAGNESIUM TRANSPORTER MGTE"/>
    <property type="match status" value="1"/>
</dbReference>
<name>D2R9F6_PIRSD</name>
<dbReference type="InterPro" id="IPR006667">
    <property type="entry name" value="SLC41_membr_dom"/>
</dbReference>
<keyword evidence="9" id="KW-0479">Metal-binding</keyword>
<protein>
    <recommendedName>
        <fullName evidence="9">Magnesium transporter MgtE</fullName>
    </recommendedName>
</protein>
<dbReference type="AlphaFoldDB" id="D2R9F6"/>
<dbReference type="SUPFAM" id="SSF158791">
    <property type="entry name" value="MgtE N-terminal domain-like"/>
    <property type="match status" value="1"/>
</dbReference>
<keyword evidence="3 9" id="KW-0813">Transport</keyword>
<gene>
    <name evidence="11" type="ordered locus">Psta_3041</name>
</gene>
<sequence>MINTLFLPELREMLAENNVAELREFCTALHPARTAEFMEGLSPQETWAVLRHADLALKEEIFLYFGHDRQIAIIEGEDRSEVAELLADLPADDRVDLLHDVAPDVVEEILPLLPLHERREIIRLRAYEEDTAGSMMTTECAMLSESLSVRDALAELTRVAEHLETIHYIYVVDKDVHLRGVVSSRRLVTALCKPDQKLADVMDTDLVFVNAMDHRDEVTSRVAKYDLSAIPVVDDQRRLIGIITHDDVIDAVRQEATEDAQRIAGVAPLDEGYLQTGLVELWWKRGVWLTILFVTAMFTASALRAYEVKLSQWSWLVMFIPLIMSSGGNSGNQSATLIITALAAGNVRLRDWKLILWRELRVGLMLGGVLAVLGLGISFILTMGEKGTSDQTLWPLVIPITVLLVVTCGAVTGSLLPLLFKRLGLDPSLMSNPFVAAISDILAIVIYMTVSVLLLRPTS</sequence>
<keyword evidence="8" id="KW-0129">CBS domain</keyword>
<keyword evidence="12" id="KW-1185">Reference proteome</keyword>
<comment type="similarity">
    <text evidence="2 9">Belongs to the SLC41A transporter family.</text>
</comment>
<comment type="subcellular location">
    <subcellularLocation>
        <location evidence="9">Cell membrane</location>
        <topology evidence="9">Multi-pass membrane protein</topology>
    </subcellularLocation>
    <subcellularLocation>
        <location evidence="1">Membrane</location>
        <topology evidence="1">Multi-pass membrane protein</topology>
    </subcellularLocation>
</comment>
<feature type="transmembrane region" description="Helical" evidence="9">
    <location>
        <begin position="432"/>
        <end position="455"/>
    </location>
</feature>
<evidence type="ECO:0000259" key="10">
    <source>
        <dbReference type="PROSITE" id="PS51371"/>
    </source>
</evidence>
<dbReference type="Gene3D" id="1.10.357.20">
    <property type="entry name" value="SLC41 divalent cation transporters, integral membrane domain"/>
    <property type="match status" value="1"/>
</dbReference>
<evidence type="ECO:0000313" key="12">
    <source>
        <dbReference type="Proteomes" id="UP000001887"/>
    </source>
</evidence>
<evidence type="ECO:0000256" key="7">
    <source>
        <dbReference type="ARBA" id="ARBA00023136"/>
    </source>
</evidence>
<evidence type="ECO:0000256" key="4">
    <source>
        <dbReference type="ARBA" id="ARBA00022692"/>
    </source>
</evidence>
<evidence type="ECO:0000256" key="2">
    <source>
        <dbReference type="ARBA" id="ARBA00009749"/>
    </source>
</evidence>
<feature type="transmembrane region" description="Helical" evidence="9">
    <location>
        <begin position="396"/>
        <end position="420"/>
    </location>
</feature>
<evidence type="ECO:0000256" key="5">
    <source>
        <dbReference type="ARBA" id="ARBA00022842"/>
    </source>
</evidence>
<keyword evidence="9" id="KW-1003">Cell membrane</keyword>
<comment type="caution">
    <text evidence="9">Lacks conserved residue(s) required for the propagation of feature annotation.</text>
</comment>
<dbReference type="InterPro" id="IPR036739">
    <property type="entry name" value="SLC41_membr_dom_sf"/>
</dbReference>
<dbReference type="SMART" id="SM00924">
    <property type="entry name" value="MgtE_N"/>
    <property type="match status" value="1"/>
</dbReference>
<dbReference type="PROSITE" id="PS51371">
    <property type="entry name" value="CBS"/>
    <property type="match status" value="2"/>
</dbReference>
<dbReference type="Gene3D" id="1.25.60.10">
    <property type="entry name" value="MgtE N-terminal domain-like"/>
    <property type="match status" value="1"/>
</dbReference>
<dbReference type="Proteomes" id="UP000001887">
    <property type="component" value="Chromosome"/>
</dbReference>
<dbReference type="GO" id="GO:0046872">
    <property type="term" value="F:metal ion binding"/>
    <property type="evidence" value="ECO:0007669"/>
    <property type="project" value="UniProtKB-KW"/>
</dbReference>
<dbReference type="InterPro" id="IPR046342">
    <property type="entry name" value="CBS_dom_sf"/>
</dbReference>
<dbReference type="GO" id="GO:0005886">
    <property type="term" value="C:plasma membrane"/>
    <property type="evidence" value="ECO:0007669"/>
    <property type="project" value="UniProtKB-SubCell"/>
</dbReference>
<dbReference type="InterPro" id="IPR006668">
    <property type="entry name" value="Mg_transptr_MgtE_intracell_dom"/>
</dbReference>
<dbReference type="KEGG" id="psl:Psta_3041"/>
<dbReference type="eggNOG" id="COG2239">
    <property type="taxonomic scope" value="Bacteria"/>
</dbReference>
<dbReference type="Gene3D" id="3.10.580.10">
    <property type="entry name" value="CBS-domain"/>
    <property type="match status" value="1"/>
</dbReference>
<dbReference type="EMBL" id="CP001848">
    <property type="protein sequence ID" value="ADB17706.1"/>
    <property type="molecule type" value="Genomic_DNA"/>
</dbReference>
<dbReference type="OrthoDB" id="9790355at2"/>
<dbReference type="Pfam" id="PF01769">
    <property type="entry name" value="MgtE"/>
    <property type="match status" value="1"/>
</dbReference>
<evidence type="ECO:0000256" key="9">
    <source>
        <dbReference type="RuleBase" id="RU362011"/>
    </source>
</evidence>
<keyword evidence="4 9" id="KW-0812">Transmembrane</keyword>
<feature type="domain" description="CBS" evidence="10">
    <location>
        <begin position="136"/>
        <end position="198"/>
    </location>
</feature>
<accession>D2R9F6</accession>
<proteinExistence type="inferred from homology"/>
<dbReference type="SUPFAM" id="SSF161093">
    <property type="entry name" value="MgtE membrane domain-like"/>
    <property type="match status" value="1"/>
</dbReference>
<evidence type="ECO:0000256" key="1">
    <source>
        <dbReference type="ARBA" id="ARBA00004141"/>
    </source>
</evidence>
<evidence type="ECO:0000256" key="3">
    <source>
        <dbReference type="ARBA" id="ARBA00022448"/>
    </source>
</evidence>
<dbReference type="InterPro" id="IPR038076">
    <property type="entry name" value="MgtE_N_sf"/>
</dbReference>
<comment type="function">
    <text evidence="9">Acts as a magnesium transporter.</text>
</comment>
<dbReference type="GO" id="GO:0015095">
    <property type="term" value="F:magnesium ion transmembrane transporter activity"/>
    <property type="evidence" value="ECO:0007669"/>
    <property type="project" value="UniProtKB-UniRule"/>
</dbReference>
<keyword evidence="6 9" id="KW-1133">Transmembrane helix</keyword>
<evidence type="ECO:0000256" key="6">
    <source>
        <dbReference type="ARBA" id="ARBA00022989"/>
    </source>
</evidence>
<dbReference type="PANTHER" id="PTHR43773">
    <property type="entry name" value="MAGNESIUM TRANSPORTER MGTE"/>
    <property type="match status" value="1"/>
</dbReference>
<keyword evidence="7 9" id="KW-0472">Membrane</keyword>
<feature type="domain" description="CBS" evidence="10">
    <location>
        <begin position="202"/>
        <end position="258"/>
    </location>
</feature>